<sequence>MTTEPSTPIADRGTLTAWAREQGVRVRISAEDWDSITYEALSTGPDGTPLVERYRCVLPASLALRRLRLSYVVGLCHDAGGAACNHVRRVVPPVLSASESAARHDAALVAAALVESERREVCGATVDNLTVYTVQRAQDWQPF</sequence>
<keyword evidence="2" id="KW-1185">Reference proteome</keyword>
<evidence type="ECO:0000313" key="1">
    <source>
        <dbReference type="EMBL" id="QUX29097.1"/>
    </source>
</evidence>
<dbReference type="RefSeq" id="WP_212641985.1">
    <property type="nucleotide sequence ID" value="NZ_CP074132.1"/>
</dbReference>
<reference evidence="2" key="1">
    <citation type="submission" date="2021-05" db="EMBL/GenBank/DDBJ databases">
        <title>Direct Submission.</title>
        <authorList>
            <person name="Li K."/>
            <person name="Gao J."/>
        </authorList>
    </citation>
    <scope>NUCLEOTIDE SEQUENCE [LARGE SCALE GENOMIC DNA]</scope>
    <source>
        <strain evidence="2">HDS12</strain>
    </source>
</reference>
<dbReference type="EMBL" id="CP074132">
    <property type="protein sequence ID" value="QUX29097.1"/>
    <property type="molecule type" value="Genomic_DNA"/>
</dbReference>
<protein>
    <submittedName>
        <fullName evidence="1">Uncharacterized protein</fullName>
    </submittedName>
</protein>
<name>A0ABX8C4Q1_9ACTN</name>
<dbReference type="Proteomes" id="UP000678016">
    <property type="component" value="Chromosome"/>
</dbReference>
<gene>
    <name evidence="1" type="ORF">KGD83_00325</name>
</gene>
<accession>A0ABX8C4Q1</accession>
<organism evidence="1 2">
    <name type="scientific">Nocardiopsis akebiae</name>
    <dbReference type="NCBI Taxonomy" id="2831968"/>
    <lineage>
        <taxon>Bacteria</taxon>
        <taxon>Bacillati</taxon>
        <taxon>Actinomycetota</taxon>
        <taxon>Actinomycetes</taxon>
        <taxon>Streptosporangiales</taxon>
        <taxon>Nocardiopsidaceae</taxon>
        <taxon>Nocardiopsis</taxon>
    </lineage>
</organism>
<proteinExistence type="predicted"/>
<evidence type="ECO:0000313" key="2">
    <source>
        <dbReference type="Proteomes" id="UP000678016"/>
    </source>
</evidence>